<sequence>MNVRELYQRCGAKMQEEMPDEIALLTGET</sequence>
<name>A0A8S5SJ10_9CAUD</name>
<organism evidence="1">
    <name type="scientific">Siphoviridae sp. ctHAs12</name>
    <dbReference type="NCBI Taxonomy" id="2827826"/>
    <lineage>
        <taxon>Viruses</taxon>
        <taxon>Duplodnaviria</taxon>
        <taxon>Heunggongvirae</taxon>
        <taxon>Uroviricota</taxon>
        <taxon>Caudoviricetes</taxon>
    </lineage>
</organism>
<proteinExistence type="predicted"/>
<evidence type="ECO:0000313" key="1">
    <source>
        <dbReference type="EMBL" id="DAF50655.1"/>
    </source>
</evidence>
<reference evidence="1" key="1">
    <citation type="journal article" date="2021" name="Proc. Natl. Acad. Sci. U.S.A.">
        <title>A Catalog of Tens of Thousands of Viruses from Human Metagenomes Reveals Hidden Associations with Chronic Diseases.</title>
        <authorList>
            <person name="Tisza M.J."/>
            <person name="Buck C.B."/>
        </authorList>
    </citation>
    <scope>NUCLEOTIDE SEQUENCE</scope>
    <source>
        <strain evidence="1">CtHAs12</strain>
    </source>
</reference>
<accession>A0A8S5SJ10</accession>
<protein>
    <submittedName>
        <fullName evidence="1">Uncharacterized protein</fullName>
    </submittedName>
</protein>
<dbReference type="EMBL" id="BK032599">
    <property type="protein sequence ID" value="DAF50655.1"/>
    <property type="molecule type" value="Genomic_DNA"/>
</dbReference>